<sequence>MAAAASNHRSEEPELSQVASGNLQVLGESLGAEEKDLLEASPSFKRTALLSSKDQVSTPTASYCLYLYGSKVPLGEYIKASV</sequence>
<proteinExistence type="predicted"/>
<dbReference type="AlphaFoldDB" id="A0A9D4Z4S6"/>
<protein>
    <submittedName>
        <fullName evidence="1">Uncharacterized protein</fullName>
    </submittedName>
</protein>
<dbReference type="EMBL" id="JABFUD020000022">
    <property type="protein sequence ID" value="KAI5062408.1"/>
    <property type="molecule type" value="Genomic_DNA"/>
</dbReference>
<keyword evidence="2" id="KW-1185">Reference proteome</keyword>
<name>A0A9D4Z4S6_ADICA</name>
<dbReference type="Proteomes" id="UP000886520">
    <property type="component" value="Chromosome 22"/>
</dbReference>
<organism evidence="1 2">
    <name type="scientific">Adiantum capillus-veneris</name>
    <name type="common">Maidenhair fern</name>
    <dbReference type="NCBI Taxonomy" id="13818"/>
    <lineage>
        <taxon>Eukaryota</taxon>
        <taxon>Viridiplantae</taxon>
        <taxon>Streptophyta</taxon>
        <taxon>Embryophyta</taxon>
        <taxon>Tracheophyta</taxon>
        <taxon>Polypodiopsida</taxon>
        <taxon>Polypodiidae</taxon>
        <taxon>Polypodiales</taxon>
        <taxon>Pteridineae</taxon>
        <taxon>Pteridaceae</taxon>
        <taxon>Vittarioideae</taxon>
        <taxon>Adiantum</taxon>
    </lineage>
</organism>
<evidence type="ECO:0000313" key="1">
    <source>
        <dbReference type="EMBL" id="KAI5062408.1"/>
    </source>
</evidence>
<evidence type="ECO:0000313" key="2">
    <source>
        <dbReference type="Proteomes" id="UP000886520"/>
    </source>
</evidence>
<reference evidence="1" key="1">
    <citation type="submission" date="2021-01" db="EMBL/GenBank/DDBJ databases">
        <title>Adiantum capillus-veneris genome.</title>
        <authorList>
            <person name="Fang Y."/>
            <person name="Liao Q."/>
        </authorList>
    </citation>
    <scope>NUCLEOTIDE SEQUENCE</scope>
    <source>
        <strain evidence="1">H3</strain>
        <tissue evidence="1">Leaf</tissue>
    </source>
</reference>
<comment type="caution">
    <text evidence="1">The sequence shown here is derived from an EMBL/GenBank/DDBJ whole genome shotgun (WGS) entry which is preliminary data.</text>
</comment>
<gene>
    <name evidence="1" type="ORF">GOP47_0022947</name>
</gene>
<accession>A0A9D4Z4S6</accession>